<organism evidence="1 2">
    <name type="scientific">Penicillium frequentans</name>
    <dbReference type="NCBI Taxonomy" id="3151616"/>
    <lineage>
        <taxon>Eukaryota</taxon>
        <taxon>Fungi</taxon>
        <taxon>Dikarya</taxon>
        <taxon>Ascomycota</taxon>
        <taxon>Pezizomycotina</taxon>
        <taxon>Eurotiomycetes</taxon>
        <taxon>Eurotiomycetidae</taxon>
        <taxon>Eurotiales</taxon>
        <taxon>Aspergillaceae</taxon>
        <taxon>Penicillium</taxon>
    </lineage>
</organism>
<evidence type="ECO:0000313" key="1">
    <source>
        <dbReference type="EMBL" id="KAJ5533507.1"/>
    </source>
</evidence>
<proteinExistence type="predicted"/>
<name>A0AAD6GCR7_9EURO</name>
<dbReference type="AlphaFoldDB" id="A0AAD6GCR7"/>
<protein>
    <submittedName>
        <fullName evidence="1">Uncharacterized protein</fullName>
    </submittedName>
</protein>
<dbReference type="Proteomes" id="UP001220324">
    <property type="component" value="Unassembled WGS sequence"/>
</dbReference>
<evidence type="ECO:0000313" key="2">
    <source>
        <dbReference type="Proteomes" id="UP001220324"/>
    </source>
</evidence>
<keyword evidence="2" id="KW-1185">Reference proteome</keyword>
<accession>A0AAD6GCR7</accession>
<sequence>MTYCEFSCSVFGNKARDGRKWNEAELQARYAAFQATEEDHRAILKSSSLRDTLEKCIPRFENAVAFGLQSYPMETLLNSEEGNCFRCLGLPELTNQFSYTGRSSTWFHIPFPQVIGNAHVLTFSTLVEVVIKSKRKIRKLHTCNGTYFCGLSLWSLHLTQSQYKQLLCLISWELEYLHICLRLPQERDPDETGLCSLLDILVAAASTLKTLVFSQWIPKYELNPRYFESLSRSVHFARLQDLSLQSIEVTEDTLKAFSNSAASTLRRLSLNSVGLRDPIISAPDPRNYGRDHEKLATNL</sequence>
<dbReference type="EMBL" id="JAQIZZ010000007">
    <property type="protein sequence ID" value="KAJ5533507.1"/>
    <property type="molecule type" value="Genomic_DNA"/>
</dbReference>
<comment type="caution">
    <text evidence="1">The sequence shown here is derived from an EMBL/GenBank/DDBJ whole genome shotgun (WGS) entry which is preliminary data.</text>
</comment>
<reference evidence="1 2" key="1">
    <citation type="journal article" date="2023" name="IMA Fungus">
        <title>Comparative genomic study of the Penicillium genus elucidates a diverse pangenome and 15 lateral gene transfer events.</title>
        <authorList>
            <person name="Petersen C."/>
            <person name="Sorensen T."/>
            <person name="Nielsen M.R."/>
            <person name="Sondergaard T.E."/>
            <person name="Sorensen J.L."/>
            <person name="Fitzpatrick D.A."/>
            <person name="Frisvad J.C."/>
            <person name="Nielsen K.L."/>
        </authorList>
    </citation>
    <scope>NUCLEOTIDE SEQUENCE [LARGE SCALE GENOMIC DNA]</scope>
    <source>
        <strain evidence="1 2">IBT 35679</strain>
    </source>
</reference>
<gene>
    <name evidence="1" type="ORF">N7494_010059</name>
</gene>